<dbReference type="PATRIC" id="fig|1177154.3.peg.2149"/>
<evidence type="ECO:0000256" key="1">
    <source>
        <dbReference type="ARBA" id="ARBA00007613"/>
    </source>
</evidence>
<dbReference type="eggNOG" id="COG1538">
    <property type="taxonomic scope" value="Bacteria"/>
</dbReference>
<dbReference type="InterPro" id="IPR003423">
    <property type="entry name" value="OMP_efflux"/>
</dbReference>
<dbReference type="RefSeq" id="WP_035232873.1">
    <property type="nucleotide sequence ID" value="NZ_ARXV01000007.1"/>
</dbReference>
<dbReference type="PANTHER" id="PTHR30203:SF24">
    <property type="entry name" value="BLR4935 PROTEIN"/>
    <property type="match status" value="1"/>
</dbReference>
<reference evidence="4 5" key="1">
    <citation type="submission" date="2012-09" db="EMBL/GenBank/DDBJ databases">
        <title>Genome Sequence of alkane-degrading Bacterium Alcanivorax sp. 19-m-6.</title>
        <authorList>
            <person name="Lai Q."/>
            <person name="Shao Z."/>
        </authorList>
    </citation>
    <scope>NUCLEOTIDE SEQUENCE [LARGE SCALE GENOMIC DNA]</scope>
    <source>
        <strain evidence="4 5">19-m-6</strain>
    </source>
</reference>
<dbReference type="Pfam" id="PF02321">
    <property type="entry name" value="OEP"/>
    <property type="match status" value="1"/>
</dbReference>
<dbReference type="GO" id="GO:0015562">
    <property type="term" value="F:efflux transmembrane transporter activity"/>
    <property type="evidence" value="ECO:0007669"/>
    <property type="project" value="InterPro"/>
</dbReference>
<keyword evidence="5" id="KW-1185">Reference proteome</keyword>
<dbReference type="EMBL" id="ARXV01000007">
    <property type="protein sequence ID" value="KGD64746.1"/>
    <property type="molecule type" value="Genomic_DNA"/>
</dbReference>
<name>A0A095SJB0_9GAMM</name>
<comment type="caution">
    <text evidence="4">The sequence shown here is derived from an EMBL/GenBank/DDBJ whole genome shotgun (WGS) entry which is preliminary data.</text>
</comment>
<feature type="signal peptide" evidence="3">
    <location>
        <begin position="1"/>
        <end position="25"/>
    </location>
</feature>
<keyword evidence="3" id="KW-0732">Signal</keyword>
<proteinExistence type="inferred from homology"/>
<dbReference type="Proteomes" id="UP000029444">
    <property type="component" value="Unassembled WGS sequence"/>
</dbReference>
<dbReference type="SUPFAM" id="SSF56954">
    <property type="entry name" value="Outer membrane efflux proteins (OEP)"/>
    <property type="match status" value="1"/>
</dbReference>
<evidence type="ECO:0000256" key="2">
    <source>
        <dbReference type="SAM" id="Coils"/>
    </source>
</evidence>
<evidence type="ECO:0000256" key="3">
    <source>
        <dbReference type="SAM" id="SignalP"/>
    </source>
</evidence>
<dbReference type="OrthoDB" id="5801460at2"/>
<evidence type="ECO:0000313" key="5">
    <source>
        <dbReference type="Proteomes" id="UP000029444"/>
    </source>
</evidence>
<feature type="coiled-coil region" evidence="2">
    <location>
        <begin position="102"/>
        <end position="211"/>
    </location>
</feature>
<dbReference type="STRING" id="1177154.Y5S_02112"/>
<gene>
    <name evidence="4" type="ORF">Y5S_02112</name>
</gene>
<dbReference type="PANTHER" id="PTHR30203">
    <property type="entry name" value="OUTER MEMBRANE CATION EFFLUX PROTEIN"/>
    <property type="match status" value="1"/>
</dbReference>
<keyword evidence="2" id="KW-0175">Coiled coil</keyword>
<sequence>MGSRYLVRVSVMLTVLCGAPLAASATVDQHSAAQSQWAQWVRQQVQQLPASRAIQARREQWLAESRGAEQPLYNPNLNINYEDSAEVTQTVGLSQTLDWSGKARASRDVSAVRQTLADLRAQKARADLLAQSLQALVAWDAAQARLQAARQQEQQLTELTELIRRRQQAGDVGQVDASLTLLSVGQAQQSLAEAEASATRAQTRLREVMALSAPAYGLPQDGFTSAGAVTGSPDVRLPANYDLQLAEQQLALAEQGVTIANKQRNADPSLGVYVGKEGDDNLWGVDLSLPLKFFNTDKPAYQQALADSDARRALLEKTRNDISARLQGALDNAQQQQQRWDNWQQLAQPSLSDNDALLKRVWQQGELTTQNYLLALNQSLDTRLSGIALREAMQQAWIDWLQQSAQLDEWLAALAD</sequence>
<comment type="similarity">
    <text evidence="1">Belongs to the outer membrane factor (OMF) (TC 1.B.17) family.</text>
</comment>
<dbReference type="AlphaFoldDB" id="A0A095SJB0"/>
<evidence type="ECO:0000313" key="4">
    <source>
        <dbReference type="EMBL" id="KGD64746.1"/>
    </source>
</evidence>
<accession>A0A095SJB0</accession>
<organism evidence="4 5">
    <name type="scientific">Alcanivorax nanhaiticus</name>
    <dbReference type="NCBI Taxonomy" id="1177154"/>
    <lineage>
        <taxon>Bacteria</taxon>
        <taxon>Pseudomonadati</taxon>
        <taxon>Pseudomonadota</taxon>
        <taxon>Gammaproteobacteria</taxon>
        <taxon>Oceanospirillales</taxon>
        <taxon>Alcanivoracaceae</taxon>
        <taxon>Alcanivorax</taxon>
    </lineage>
</organism>
<dbReference type="InterPro" id="IPR010131">
    <property type="entry name" value="MdtP/NodT-like"/>
</dbReference>
<dbReference type="Gene3D" id="1.20.1600.10">
    <property type="entry name" value="Outer membrane efflux proteins (OEP)"/>
    <property type="match status" value="1"/>
</dbReference>
<feature type="chain" id="PRO_5001910303" evidence="3">
    <location>
        <begin position="26"/>
        <end position="416"/>
    </location>
</feature>
<protein>
    <submittedName>
        <fullName evidence="4">Cation efflux system protein</fullName>
    </submittedName>
</protein>